<proteinExistence type="predicted"/>
<gene>
    <name evidence="3" type="primary">LOC118348925</name>
</gene>
<dbReference type="KEGG" id="jre:118348925"/>
<dbReference type="GeneID" id="118348925"/>
<reference evidence="3" key="1">
    <citation type="submission" date="2025-08" db="UniProtKB">
        <authorList>
            <consortium name="RefSeq"/>
        </authorList>
    </citation>
    <scope>IDENTIFICATION</scope>
    <source>
        <tissue evidence="3">Leaves</tissue>
    </source>
</reference>
<keyword evidence="2" id="KW-1185">Reference proteome</keyword>
<sequence length="220" mass="24753">MDLERAGIEVITSDTSTFMASLIVQPALTDRIKAAQKVDSGLVKLVEEVGNGDKYDLSVSKDGVLRFSGRLCALANDKLKRVILKEAHCSLYTSPGEYQDVSGLESLFEHQRLAGLLQPLQILEWKWEHIFMDFVTGLPRTLSGQDAIWVIVDHLKKIAHFVHIKLSYKLEKLAELYAQEIESDGIGEDSVKGATKDGKKEDKRQRKGNQKGRFLVREKK</sequence>
<feature type="region of interest" description="Disordered" evidence="1">
    <location>
        <begin position="187"/>
        <end position="220"/>
    </location>
</feature>
<dbReference type="Proteomes" id="UP000235220">
    <property type="component" value="Chromosome 7"/>
</dbReference>
<accession>A0A6P9EIT3</accession>
<evidence type="ECO:0000313" key="2">
    <source>
        <dbReference type="Proteomes" id="UP000235220"/>
    </source>
</evidence>
<protein>
    <submittedName>
        <fullName evidence="3">Uncharacterized protein LOC118348925</fullName>
    </submittedName>
</protein>
<name>A0A6P9EIT3_JUGRE</name>
<dbReference type="RefSeq" id="XP_035547399.1">
    <property type="nucleotide sequence ID" value="XM_035691506.1"/>
</dbReference>
<dbReference type="PANTHER" id="PTHR45835:SF99">
    <property type="entry name" value="CHROMO DOMAIN-CONTAINING PROTEIN-RELATED"/>
    <property type="match status" value="1"/>
</dbReference>
<organism evidence="2 3">
    <name type="scientific">Juglans regia</name>
    <name type="common">English walnut</name>
    <dbReference type="NCBI Taxonomy" id="51240"/>
    <lineage>
        <taxon>Eukaryota</taxon>
        <taxon>Viridiplantae</taxon>
        <taxon>Streptophyta</taxon>
        <taxon>Embryophyta</taxon>
        <taxon>Tracheophyta</taxon>
        <taxon>Spermatophyta</taxon>
        <taxon>Magnoliopsida</taxon>
        <taxon>eudicotyledons</taxon>
        <taxon>Gunneridae</taxon>
        <taxon>Pentapetalae</taxon>
        <taxon>rosids</taxon>
        <taxon>fabids</taxon>
        <taxon>Fagales</taxon>
        <taxon>Juglandaceae</taxon>
        <taxon>Juglans</taxon>
    </lineage>
</organism>
<dbReference type="OrthoDB" id="1938712at2759"/>
<dbReference type="PANTHER" id="PTHR45835">
    <property type="entry name" value="YALI0A06105P"/>
    <property type="match status" value="1"/>
</dbReference>
<dbReference type="InterPro" id="IPR012337">
    <property type="entry name" value="RNaseH-like_sf"/>
</dbReference>
<feature type="compositionally biased region" description="Basic and acidic residues" evidence="1">
    <location>
        <begin position="189"/>
        <end position="204"/>
    </location>
</feature>
<dbReference type="InParanoid" id="A0A6P9EIT3"/>
<evidence type="ECO:0000256" key="1">
    <source>
        <dbReference type="SAM" id="MobiDB-lite"/>
    </source>
</evidence>
<evidence type="ECO:0000313" key="3">
    <source>
        <dbReference type="RefSeq" id="XP_035547399.1"/>
    </source>
</evidence>
<dbReference type="SUPFAM" id="SSF53098">
    <property type="entry name" value="Ribonuclease H-like"/>
    <property type="match status" value="1"/>
</dbReference>
<dbReference type="AlphaFoldDB" id="A0A6P9EIT3"/>